<evidence type="ECO:0000256" key="9">
    <source>
        <dbReference type="ARBA" id="ARBA00023065"/>
    </source>
</evidence>
<dbReference type="InterPro" id="IPR030389">
    <property type="entry name" value="G_FEOB_dom"/>
</dbReference>
<dbReference type="Pfam" id="PF02421">
    <property type="entry name" value="FeoB_N"/>
    <property type="match status" value="1"/>
</dbReference>
<dbReference type="GO" id="GO:0015093">
    <property type="term" value="F:ferrous iron transmembrane transporter activity"/>
    <property type="evidence" value="ECO:0007669"/>
    <property type="project" value="UniProtKB-UniRule"/>
</dbReference>
<keyword evidence="7 15" id="KW-1133">Transmembrane helix</keyword>
<dbReference type="EMBL" id="JACHIG010000003">
    <property type="protein sequence ID" value="MBB5032238.1"/>
    <property type="molecule type" value="Genomic_DNA"/>
</dbReference>
<dbReference type="SUPFAM" id="SSF52540">
    <property type="entry name" value="P-loop containing nucleoside triphosphate hydrolases"/>
    <property type="match status" value="1"/>
</dbReference>
<dbReference type="Gene3D" id="3.40.50.300">
    <property type="entry name" value="P-loop containing nucleotide triphosphate hydrolases"/>
    <property type="match status" value="1"/>
</dbReference>
<proteinExistence type="inferred from homology"/>
<dbReference type="PRINTS" id="PR00326">
    <property type="entry name" value="GTP1OBG"/>
</dbReference>
<feature type="domain" description="FeoB-type G" evidence="16">
    <location>
        <begin position="8"/>
        <end position="176"/>
    </location>
</feature>
<evidence type="ECO:0000256" key="8">
    <source>
        <dbReference type="ARBA" id="ARBA00023004"/>
    </source>
</evidence>
<dbReference type="InterPro" id="IPR027417">
    <property type="entry name" value="P-loop_NTPase"/>
</dbReference>
<evidence type="ECO:0000256" key="3">
    <source>
        <dbReference type="ARBA" id="ARBA00022475"/>
    </source>
</evidence>
<feature type="transmembrane region" description="Helical" evidence="15">
    <location>
        <begin position="465"/>
        <end position="485"/>
    </location>
</feature>
<evidence type="ECO:0000256" key="10">
    <source>
        <dbReference type="ARBA" id="ARBA00023134"/>
    </source>
</evidence>
<keyword evidence="18" id="KW-1185">Reference proteome</keyword>
<dbReference type="GO" id="GO:0005886">
    <property type="term" value="C:plasma membrane"/>
    <property type="evidence" value="ECO:0007669"/>
    <property type="project" value="UniProtKB-SubCell"/>
</dbReference>
<evidence type="ECO:0000259" key="16">
    <source>
        <dbReference type="PROSITE" id="PS51711"/>
    </source>
</evidence>
<comment type="subcellular location">
    <subcellularLocation>
        <location evidence="15">Cell inner membrane</location>
        <topology evidence="15">Multi-pass membrane protein</topology>
    </subcellularLocation>
    <subcellularLocation>
        <location evidence="1">Cell membrane</location>
        <topology evidence="1">Multi-pass membrane protein</topology>
    </subcellularLocation>
</comment>
<gene>
    <name evidence="17" type="ORF">HNQ65_001815</name>
</gene>
<dbReference type="InterPro" id="IPR011640">
    <property type="entry name" value="Fe2_transport_prot_B_C"/>
</dbReference>
<keyword evidence="3" id="KW-1003">Cell membrane</keyword>
<reference evidence="17 18" key="1">
    <citation type="submission" date="2020-08" db="EMBL/GenBank/DDBJ databases">
        <title>Genomic Encyclopedia of Type Strains, Phase IV (KMG-IV): sequencing the most valuable type-strain genomes for metagenomic binning, comparative biology and taxonomic classification.</title>
        <authorList>
            <person name="Goeker M."/>
        </authorList>
    </citation>
    <scope>NUCLEOTIDE SEQUENCE [LARGE SCALE GENOMIC DNA]</scope>
    <source>
        <strain evidence="17 18">DSM 12252</strain>
    </source>
</reference>
<keyword evidence="2 15" id="KW-0813">Transport</keyword>
<feature type="transmembrane region" description="Helical" evidence="15">
    <location>
        <begin position="289"/>
        <end position="311"/>
    </location>
</feature>
<dbReference type="InterPro" id="IPR050860">
    <property type="entry name" value="FeoB_GTPase"/>
</dbReference>
<dbReference type="GO" id="GO:0005525">
    <property type="term" value="F:GTP binding"/>
    <property type="evidence" value="ECO:0007669"/>
    <property type="project" value="UniProtKB-KW"/>
</dbReference>
<feature type="binding site" evidence="13">
    <location>
        <begin position="40"/>
        <end position="44"/>
    </location>
    <ligand>
        <name>GTP</name>
        <dbReference type="ChEBI" id="CHEBI:37565"/>
        <label>1</label>
    </ligand>
</feature>
<evidence type="ECO:0000256" key="1">
    <source>
        <dbReference type="ARBA" id="ARBA00004651"/>
    </source>
</evidence>
<name>A0A7W8DJK3_9BACT</name>
<keyword evidence="9" id="KW-0406">Ion transport</keyword>
<comment type="caution">
    <text evidence="15">Lacks conserved residue(s) required for the propagation of feature annotation.</text>
</comment>
<keyword evidence="4 15" id="KW-0410">Iron transport</keyword>
<feature type="transmembrane region" description="Helical" evidence="15">
    <location>
        <begin position="427"/>
        <end position="453"/>
    </location>
</feature>
<evidence type="ECO:0000256" key="12">
    <source>
        <dbReference type="NCBIfam" id="TIGR00437"/>
    </source>
</evidence>
<evidence type="ECO:0000256" key="5">
    <source>
        <dbReference type="ARBA" id="ARBA00022692"/>
    </source>
</evidence>
<dbReference type="NCBIfam" id="TIGR00231">
    <property type="entry name" value="small_GTP"/>
    <property type="match status" value="1"/>
</dbReference>
<keyword evidence="14" id="KW-0479">Metal-binding</keyword>
<dbReference type="InterPro" id="IPR006073">
    <property type="entry name" value="GTP-bd"/>
</dbReference>
<keyword evidence="6 13" id="KW-0547">Nucleotide-binding</keyword>
<evidence type="ECO:0000256" key="6">
    <source>
        <dbReference type="ARBA" id="ARBA00022741"/>
    </source>
</evidence>
<dbReference type="Pfam" id="PF07670">
    <property type="entry name" value="Gate"/>
    <property type="match status" value="2"/>
</dbReference>
<evidence type="ECO:0000256" key="14">
    <source>
        <dbReference type="PIRSR" id="PIRSR603373-2"/>
    </source>
</evidence>
<feature type="binding site" evidence="13">
    <location>
        <begin position="62"/>
        <end position="65"/>
    </location>
    <ligand>
        <name>GTP</name>
        <dbReference type="ChEBI" id="CHEBI:37565"/>
        <label>1</label>
    </ligand>
</feature>
<evidence type="ECO:0000256" key="7">
    <source>
        <dbReference type="ARBA" id="ARBA00022989"/>
    </source>
</evidence>
<dbReference type="InterPro" id="IPR003373">
    <property type="entry name" value="Fe2_transport_prot-B"/>
</dbReference>
<dbReference type="InterPro" id="IPR011642">
    <property type="entry name" value="Gate_dom"/>
</dbReference>
<feature type="transmembrane region" description="Helical" evidence="15">
    <location>
        <begin position="344"/>
        <end position="372"/>
    </location>
</feature>
<evidence type="ECO:0000313" key="17">
    <source>
        <dbReference type="EMBL" id="MBB5032238.1"/>
    </source>
</evidence>
<keyword evidence="8 15" id="KW-0408">Iron</keyword>
<dbReference type="NCBIfam" id="TIGR00437">
    <property type="entry name" value="feoB"/>
    <property type="match status" value="1"/>
</dbReference>
<feature type="binding site" evidence="14">
    <location>
        <position position="26"/>
    </location>
    <ligand>
        <name>Mg(2+)</name>
        <dbReference type="ChEBI" id="CHEBI:18420"/>
        <label>2</label>
    </ligand>
</feature>
<keyword evidence="11 15" id="KW-0472">Membrane</keyword>
<dbReference type="AlphaFoldDB" id="A0A7W8DJK3"/>
<keyword evidence="14" id="KW-0460">Magnesium</keyword>
<dbReference type="PROSITE" id="PS51711">
    <property type="entry name" value="G_FEOB"/>
    <property type="match status" value="1"/>
</dbReference>
<comment type="function">
    <text evidence="15">Probable transporter of a GTP-driven Fe(2+) uptake system.</text>
</comment>
<evidence type="ECO:0000313" key="18">
    <source>
        <dbReference type="Proteomes" id="UP000590740"/>
    </source>
</evidence>
<dbReference type="PANTHER" id="PTHR43185">
    <property type="entry name" value="FERROUS IRON TRANSPORT PROTEIN B"/>
    <property type="match status" value="1"/>
</dbReference>
<evidence type="ECO:0000256" key="2">
    <source>
        <dbReference type="ARBA" id="ARBA00022448"/>
    </source>
</evidence>
<evidence type="ECO:0000256" key="15">
    <source>
        <dbReference type="RuleBase" id="RU362098"/>
    </source>
</evidence>
<evidence type="ECO:0000256" key="13">
    <source>
        <dbReference type="PIRSR" id="PIRSR603373-1"/>
    </source>
</evidence>
<organism evidence="17 18">
    <name type="scientific">Prosthecobacter vanneervenii</name>
    <dbReference type="NCBI Taxonomy" id="48466"/>
    <lineage>
        <taxon>Bacteria</taxon>
        <taxon>Pseudomonadati</taxon>
        <taxon>Verrucomicrobiota</taxon>
        <taxon>Verrucomicrobiia</taxon>
        <taxon>Verrucomicrobiales</taxon>
        <taxon>Verrucomicrobiaceae</taxon>
        <taxon>Prosthecobacter</taxon>
    </lineage>
</organism>
<evidence type="ECO:0000256" key="11">
    <source>
        <dbReference type="ARBA" id="ARBA00023136"/>
    </source>
</evidence>
<comment type="similarity">
    <text evidence="15">Belongs to the TRAFAC class TrmE-Era-EngA-EngB-Septin-like GTPase superfamily. FeoB GTPase (TC 9.A.8) family.</text>
</comment>
<dbReference type="InterPro" id="IPR005225">
    <property type="entry name" value="Small_GTP-bd"/>
</dbReference>
<dbReference type="PANTHER" id="PTHR43185:SF1">
    <property type="entry name" value="FE(2+) TRANSPORTER FEOB"/>
    <property type="match status" value="1"/>
</dbReference>
<protein>
    <recommendedName>
        <fullName evidence="12 15">Ferrous iron transport protein B</fullName>
    </recommendedName>
</protein>
<feature type="binding site" evidence="14">
    <location>
        <position position="29"/>
    </location>
    <ligand>
        <name>Mg(2+)</name>
        <dbReference type="ChEBI" id="CHEBI:18420"/>
        <label>2</label>
    </ligand>
</feature>
<feature type="transmembrane region" description="Helical" evidence="15">
    <location>
        <begin position="631"/>
        <end position="656"/>
    </location>
</feature>
<dbReference type="RefSeq" id="WP_184339171.1">
    <property type="nucleotide sequence ID" value="NZ_JACHIG010000003.1"/>
</dbReference>
<sequence length="694" mass="76024">MSQAKSEPPLIAIVGNPNSGKTTLFNLLTGLKQKVANYPGVTVERKIGECYSQHGKKLRLIDLPGAYSLNARSPDEAVLRDVLLGRREDTPRPDRVVCVVDSANLERNLYLVSQVLELGLPTILVLNMMDVAAQREWRIDAAKLSELLGVVVVQTQAVSGKGLIELKLALSREDLSLPKWQSASLPDGVRAALEQSRGPLCQTGAIHSRASLLEPLYLLSDQDPTHYGIADTQIRRIQELRSQMESSFPGWEDELVAERYRSIEQLCAQVLKRPDQEIETITTKIDRVLLHPVLGFVNLMLVLGLLFFLIFKVAEGPMGWIEAGFGWLGTYVEGLMSAGDLRDLIVNGVVPGVGGVVIFLPQILILFFFIGIMEDTGYMSRLAFIMDWAMSKVGLNGKSFLPFLSSYACAIPGVMAARTIDSPKDRLITILIAPLASCSARLPVYSLLIGVLFPVGKVGALTQAGIMLGLYALGTLGAFFFAWVFNKCVMKGVASPMILEMPSYKMPALKSILLQVWQRARMFLVRAGTIIMGISILIWAASTYPKSASEDKALQLENSFAGRAGKLIEPAIAPLGYDWKIGIGLIGSFAAREVFNSTMGVVYAVESEDDDNLAPLRDKLAAERRPDGRAVYTPLVCISLLVFYVFAMQCVSTIAIVKRETGSWKWALFLLGYMTGTAYVLSLLIFQIGTALGY</sequence>
<dbReference type="Proteomes" id="UP000590740">
    <property type="component" value="Unassembled WGS sequence"/>
</dbReference>
<feature type="binding site" evidence="13">
    <location>
        <begin position="15"/>
        <end position="22"/>
    </location>
    <ligand>
        <name>GTP</name>
        <dbReference type="ChEBI" id="CHEBI:37565"/>
        <label>1</label>
    </ligand>
</feature>
<dbReference type="Pfam" id="PF07664">
    <property type="entry name" value="FeoB_C"/>
    <property type="match status" value="1"/>
</dbReference>
<feature type="binding site" evidence="13">
    <location>
        <begin position="127"/>
        <end position="130"/>
    </location>
    <ligand>
        <name>GTP</name>
        <dbReference type="ChEBI" id="CHEBI:37565"/>
        <label>1</label>
    </ligand>
</feature>
<evidence type="ECO:0000256" key="4">
    <source>
        <dbReference type="ARBA" id="ARBA00022496"/>
    </source>
</evidence>
<feature type="transmembrane region" description="Helical" evidence="15">
    <location>
        <begin position="523"/>
        <end position="542"/>
    </location>
</feature>
<comment type="caution">
    <text evidence="17">The sequence shown here is derived from an EMBL/GenBank/DDBJ whole genome shotgun (WGS) entry which is preliminary data.</text>
</comment>
<keyword evidence="5 15" id="KW-0812">Transmembrane</keyword>
<dbReference type="CDD" id="cd01879">
    <property type="entry name" value="FeoB"/>
    <property type="match status" value="1"/>
</dbReference>
<keyword evidence="10 13" id="KW-0342">GTP-binding</keyword>
<feature type="binding site" evidence="14">
    <location>
        <position position="30"/>
    </location>
    <ligand>
        <name>Mg(2+)</name>
        <dbReference type="ChEBI" id="CHEBI:18420"/>
        <label>2</label>
    </ligand>
</feature>
<feature type="transmembrane region" description="Helical" evidence="15">
    <location>
        <begin position="668"/>
        <end position="688"/>
    </location>
</feature>
<dbReference type="GO" id="GO:0046872">
    <property type="term" value="F:metal ion binding"/>
    <property type="evidence" value="ECO:0007669"/>
    <property type="project" value="UniProtKB-KW"/>
</dbReference>
<accession>A0A7W8DJK3</accession>